<feature type="compositionally biased region" description="Basic and acidic residues" evidence="8">
    <location>
        <begin position="645"/>
        <end position="725"/>
    </location>
</feature>
<evidence type="ECO:0000256" key="3">
    <source>
        <dbReference type="ARBA" id="ARBA00022490"/>
    </source>
</evidence>
<feature type="compositionally biased region" description="Polar residues" evidence="8">
    <location>
        <begin position="994"/>
        <end position="1006"/>
    </location>
</feature>
<feature type="compositionally biased region" description="Low complexity" evidence="8">
    <location>
        <begin position="541"/>
        <end position="553"/>
    </location>
</feature>
<dbReference type="EMBL" id="ML977322">
    <property type="protein sequence ID" value="KAF2115996.1"/>
    <property type="molecule type" value="Genomic_DNA"/>
</dbReference>
<feature type="compositionally biased region" description="Basic and acidic residues" evidence="8">
    <location>
        <begin position="746"/>
        <end position="803"/>
    </location>
</feature>
<dbReference type="SUPFAM" id="SSF101489">
    <property type="entry name" value="Eukaryotic initiation factor 4f subunit eIF4g, eIF4e-binding domain"/>
    <property type="match status" value="1"/>
</dbReference>
<keyword evidence="6" id="KW-0694">RNA-binding</keyword>
<feature type="compositionally biased region" description="Polar residues" evidence="8">
    <location>
        <begin position="102"/>
        <end position="129"/>
    </location>
</feature>
<keyword evidence="4" id="KW-0396">Initiation factor</keyword>
<dbReference type="SMART" id="SM00543">
    <property type="entry name" value="MIF4G"/>
    <property type="match status" value="1"/>
</dbReference>
<feature type="domain" description="MIF4G" evidence="9">
    <location>
        <begin position="1132"/>
        <end position="1371"/>
    </location>
</feature>
<keyword evidence="3" id="KW-0963">Cytoplasm</keyword>
<dbReference type="Pfam" id="PF12152">
    <property type="entry name" value="eIF_4G1"/>
    <property type="match status" value="1"/>
</dbReference>
<feature type="compositionally biased region" description="Polar residues" evidence="8">
    <location>
        <begin position="72"/>
        <end position="86"/>
    </location>
</feature>
<feature type="compositionally biased region" description="Gly residues" evidence="8">
    <location>
        <begin position="1007"/>
        <end position="1016"/>
    </location>
</feature>
<evidence type="ECO:0000313" key="10">
    <source>
        <dbReference type="EMBL" id="KAF2115996.1"/>
    </source>
</evidence>
<proteinExistence type="inferred from homology"/>
<evidence type="ECO:0000256" key="2">
    <source>
        <dbReference type="ARBA" id="ARBA00005775"/>
    </source>
</evidence>
<feature type="compositionally biased region" description="Polar residues" evidence="8">
    <location>
        <begin position="840"/>
        <end position="850"/>
    </location>
</feature>
<organism evidence="10 11">
    <name type="scientific">Lophiotrema nucula</name>
    <dbReference type="NCBI Taxonomy" id="690887"/>
    <lineage>
        <taxon>Eukaryota</taxon>
        <taxon>Fungi</taxon>
        <taxon>Dikarya</taxon>
        <taxon>Ascomycota</taxon>
        <taxon>Pezizomycotina</taxon>
        <taxon>Dothideomycetes</taxon>
        <taxon>Pleosporomycetidae</taxon>
        <taxon>Pleosporales</taxon>
        <taxon>Lophiotremataceae</taxon>
        <taxon>Lophiotrema</taxon>
    </lineage>
</organism>
<feature type="compositionally biased region" description="Polar residues" evidence="8">
    <location>
        <begin position="1488"/>
        <end position="1498"/>
    </location>
</feature>
<sequence>MSASISHAPTPPIAASQNAAAATSPPPGASSNVAAGSAQPTARSYASATKKVSSPPIASSAAPPPVAVGGPQNAQHGKSASISPVNGKNPIQPAVPTMAPTIVNSSNVNGTTSQADHSRKSSVTISAAGTSGYIPNGPTPNSRAPSNLTFGAMSGSPLPSHAVPSHQQGANLTPHVNPHIASPTHSPSPIPQTVTMSGGRPSSNLQGRADMVFGGASDSTEPNARPLSMPPNANSIPQAQHLRRESSQSQHSDMGNATMNMNRGYPPNGGRGRGFNPGYNPQMASNSPRPYQTVPNHPRGGPGMAPPFQNQGSMPRGSPYSVPRSPHISQAHMAQQAQFANPNMNPYGYPQQPYQQVRIPSHQPSRSFIPESAKPSRSSDSSLSSRGSEPPSSQSSGHQYAGMLAPEFRVPSADDNSFLRSFSPAFTADNPQFDQYLTELRKQNPYGVQQGLDPYAQYYGQQGYMQPHMQYPGAVPASPGRGHAFPQQMGNHYMPGPYGGPQAPGMARSSSNISERPASATAQPSTPAMSSVNHVGHNHTPSAASASPAPSSSTFTIPPKTKSKAIVIKTADGQVVDFNNKKASSPAPTAKIEPPPRSPAIVSTPTPPPRAPSAAESSHSRSESIAPTEKERREAFVAQFQQNLKAEKEKKEAEEQAEAKAKADAEAKENKDKEEAEAKAIKEKEEAEAKAAKEKEDAENAAKAEAEAEAAKKAQAEAEEKARLDAEEEERMIAEMEALEREEEERERAYAEKRKKEMEAKKAREAEEAKALDEKLRQQEREAEEREAAREKESPEAKAERESLFAGLKKNTQFGPAASIDASESGASTPAEELVAPAAPSTQPKITSATKPKPLPLKLETNKPVEPAQPTAGMQALKSSRFLQVKNESINYPEGIRSPNPALNLGNKAKGRQYDKDFLLQFQEVFKEKPSVDWDMKLKETVGDGTESARPQSARPGSLGMGGRQPSGRPSMPGGIMGNFGSGGFTAGGRTLPPGTTSEQRFQQSQGTGGAGGAGGRTMTNPLAGFVGGRPPSNFPMAPQMARTSSFQNMSNAGPNSPRVGSSRGRGSRRGDKGMSRRDDEKAAAQMPLTANMDIKPIEVTGSGWKPLSLSRAGQAASGPPPGGHMPPDMVQRKVKAALNKMTPEKFDKIADQILEIAAQSKDESDGRTLRQIIQLTFEKACDEAHWASMYAKFCNRMLSTMSQEIKDENVKDKHGNPVVGGALFRKYLLNRCQEEFERGWEVNLPAKPEGQSDEAAMLSDEYYIAAAAKRKGLGLIQFIGELYKLGMLTLRIMHECVLKLLDFEGLPDESAIESLVKLLRTVGATMSATEAGPKMIAVYFERVEKIMNMEGLPSRLQYMLLDTIDLRKSGWRSKDDAKGPKTLGEIHQEAAAAQAAAEMERQRSNQRGGPRAPMGRGDARSFSGGGPMAAPDYPSGRVQMDDLRKLSKGPSARMGGGSALGPSMLGSRSSSGRRGLGPSLMGRGEDSGTSSRTSTPPVQKEKESTTHVNSFSALAALENEGAGEVGSPPSTASSPPVKKSVPTGEGKEDSKPE</sequence>
<comment type="subcellular location">
    <subcellularLocation>
        <location evidence="1">Cytoplasm</location>
    </subcellularLocation>
</comment>
<feature type="compositionally biased region" description="Polar residues" evidence="8">
    <location>
        <begin position="1042"/>
        <end position="1055"/>
    </location>
</feature>
<dbReference type="PANTHER" id="PTHR23253">
    <property type="entry name" value="EUKARYOTIC TRANSLATION INITIATION FACTOR 4 GAMMA"/>
    <property type="match status" value="1"/>
</dbReference>
<feature type="compositionally biased region" description="Low complexity" evidence="8">
    <location>
        <begin position="517"/>
        <end position="531"/>
    </location>
</feature>
<dbReference type="InterPro" id="IPR022745">
    <property type="entry name" value="eIF4G1_eIF4E-bd"/>
</dbReference>
<feature type="compositionally biased region" description="Polar residues" evidence="8">
    <location>
        <begin position="139"/>
        <end position="149"/>
    </location>
</feature>
<keyword evidence="5" id="KW-0597">Phosphoprotein</keyword>
<feature type="compositionally biased region" description="Low complexity" evidence="8">
    <location>
        <begin position="52"/>
        <end position="61"/>
    </location>
</feature>
<dbReference type="FunFam" id="1.25.40.180:FF:000020">
    <property type="entry name" value="Eukaryotic translation initiation factor subunit"/>
    <property type="match status" value="1"/>
</dbReference>
<feature type="region of interest" description="Disordered" evidence="8">
    <location>
        <begin position="494"/>
        <end position="558"/>
    </location>
</feature>
<protein>
    <recommendedName>
        <fullName evidence="9">MIF4G domain-containing protein</fullName>
    </recommendedName>
</protein>
<name>A0A6A5Z9Y0_9PLEO</name>
<feature type="compositionally biased region" description="Polar residues" evidence="8">
    <location>
        <begin position="282"/>
        <end position="295"/>
    </location>
</feature>
<feature type="compositionally biased region" description="Low complexity" evidence="8">
    <location>
        <begin position="1514"/>
        <end position="1523"/>
    </location>
</feature>
<evidence type="ECO:0000256" key="6">
    <source>
        <dbReference type="ARBA" id="ARBA00022884"/>
    </source>
</evidence>
<gene>
    <name evidence="10" type="ORF">BDV96DRAFT_646163</name>
</gene>
<dbReference type="GO" id="GO:0016281">
    <property type="term" value="C:eukaryotic translation initiation factor 4F complex"/>
    <property type="evidence" value="ECO:0007669"/>
    <property type="project" value="TreeGrafter"/>
</dbReference>
<feature type="compositionally biased region" description="Gly residues" evidence="8">
    <location>
        <begin position="975"/>
        <end position="987"/>
    </location>
</feature>
<dbReference type="Pfam" id="PF02854">
    <property type="entry name" value="MIF4G"/>
    <property type="match status" value="1"/>
</dbReference>
<feature type="region of interest" description="Disordered" evidence="8">
    <location>
        <begin position="358"/>
        <end position="399"/>
    </location>
</feature>
<feature type="compositionally biased region" description="Low complexity" evidence="8">
    <location>
        <begin position="1461"/>
        <end position="1483"/>
    </location>
</feature>
<feature type="compositionally biased region" description="Basic and acidic residues" evidence="8">
    <location>
        <begin position="1069"/>
        <end position="1083"/>
    </location>
</feature>
<dbReference type="SUPFAM" id="SSF48371">
    <property type="entry name" value="ARM repeat"/>
    <property type="match status" value="1"/>
</dbReference>
<evidence type="ECO:0000313" key="11">
    <source>
        <dbReference type="Proteomes" id="UP000799770"/>
    </source>
</evidence>
<dbReference type="GO" id="GO:0010494">
    <property type="term" value="C:cytoplasmic stress granule"/>
    <property type="evidence" value="ECO:0007669"/>
    <property type="project" value="UniProtKB-ARBA"/>
</dbReference>
<feature type="compositionally biased region" description="Polar residues" evidence="8">
    <location>
        <begin position="183"/>
        <end position="206"/>
    </location>
</feature>
<comment type="similarity">
    <text evidence="2">Belongs to the eukaryotic initiation factor 4G family.</text>
</comment>
<dbReference type="Gene3D" id="1.20.970.30">
    <property type="entry name" value="eIF4G, eIF4E-binding domain"/>
    <property type="match status" value="1"/>
</dbReference>
<dbReference type="Gene3D" id="1.25.40.180">
    <property type="match status" value="1"/>
</dbReference>
<feature type="compositionally biased region" description="Low complexity" evidence="8">
    <location>
        <begin position="13"/>
        <end position="23"/>
    </location>
</feature>
<dbReference type="InterPro" id="IPR016024">
    <property type="entry name" value="ARM-type_fold"/>
</dbReference>
<feature type="compositionally biased region" description="Low complexity" evidence="8">
    <location>
        <begin position="370"/>
        <end position="396"/>
    </location>
</feature>
<feature type="compositionally biased region" description="Polar residues" evidence="8">
    <location>
        <begin position="32"/>
        <end position="51"/>
    </location>
</feature>
<feature type="compositionally biased region" description="Polar residues" evidence="8">
    <location>
        <begin position="247"/>
        <end position="261"/>
    </location>
</feature>
<keyword evidence="11" id="KW-1185">Reference proteome</keyword>
<feature type="region of interest" description="Disordered" evidence="8">
    <location>
        <begin position="1"/>
        <end position="334"/>
    </location>
</feature>
<dbReference type="InterPro" id="IPR003890">
    <property type="entry name" value="MIF4G-like_typ-3"/>
</dbReference>
<dbReference type="Proteomes" id="UP000799770">
    <property type="component" value="Unassembled WGS sequence"/>
</dbReference>
<feature type="region of interest" description="Disordered" evidence="8">
    <location>
        <begin position="578"/>
        <end position="880"/>
    </location>
</feature>
<evidence type="ECO:0000256" key="8">
    <source>
        <dbReference type="SAM" id="MobiDB-lite"/>
    </source>
</evidence>
<dbReference type="GO" id="GO:0003743">
    <property type="term" value="F:translation initiation factor activity"/>
    <property type="evidence" value="ECO:0007669"/>
    <property type="project" value="UniProtKB-KW"/>
</dbReference>
<keyword evidence="7" id="KW-0648">Protein biosynthesis</keyword>
<evidence type="ECO:0000256" key="7">
    <source>
        <dbReference type="ARBA" id="ARBA00022917"/>
    </source>
</evidence>
<feature type="region of interest" description="Disordered" evidence="8">
    <location>
        <begin position="942"/>
        <end position="1087"/>
    </location>
</feature>
<accession>A0A6A5Z9Y0</accession>
<evidence type="ECO:0000259" key="9">
    <source>
        <dbReference type="SMART" id="SM00543"/>
    </source>
</evidence>
<dbReference type="PANTHER" id="PTHR23253:SF9">
    <property type="entry name" value="EUKARYOTIC TRANSLATION INITIATION FACTOR 4 GAMMA 2"/>
    <property type="match status" value="1"/>
</dbReference>
<feature type="region of interest" description="Disordered" evidence="8">
    <location>
        <begin position="1390"/>
        <end position="1554"/>
    </location>
</feature>
<evidence type="ECO:0000256" key="1">
    <source>
        <dbReference type="ARBA" id="ARBA00004496"/>
    </source>
</evidence>
<feature type="compositionally biased region" description="Basic and acidic residues" evidence="8">
    <location>
        <begin position="618"/>
        <end position="635"/>
    </location>
</feature>
<evidence type="ECO:0000256" key="4">
    <source>
        <dbReference type="ARBA" id="ARBA00022540"/>
    </source>
</evidence>
<dbReference type="GO" id="GO:0003729">
    <property type="term" value="F:mRNA binding"/>
    <property type="evidence" value="ECO:0007669"/>
    <property type="project" value="TreeGrafter"/>
</dbReference>
<dbReference type="OrthoDB" id="514777at2759"/>
<dbReference type="InterPro" id="IPR036211">
    <property type="entry name" value="eIF4G_eIF4E-bd_sf"/>
</dbReference>
<evidence type="ECO:0000256" key="5">
    <source>
        <dbReference type="ARBA" id="ARBA00022553"/>
    </source>
</evidence>
<reference evidence="10" key="1">
    <citation type="journal article" date="2020" name="Stud. Mycol.">
        <title>101 Dothideomycetes genomes: a test case for predicting lifestyles and emergence of pathogens.</title>
        <authorList>
            <person name="Haridas S."/>
            <person name="Albert R."/>
            <person name="Binder M."/>
            <person name="Bloem J."/>
            <person name="Labutti K."/>
            <person name="Salamov A."/>
            <person name="Andreopoulos B."/>
            <person name="Baker S."/>
            <person name="Barry K."/>
            <person name="Bills G."/>
            <person name="Bluhm B."/>
            <person name="Cannon C."/>
            <person name="Castanera R."/>
            <person name="Culley D."/>
            <person name="Daum C."/>
            <person name="Ezra D."/>
            <person name="Gonzalez J."/>
            <person name="Henrissat B."/>
            <person name="Kuo A."/>
            <person name="Liang C."/>
            <person name="Lipzen A."/>
            <person name="Lutzoni F."/>
            <person name="Magnuson J."/>
            <person name="Mondo S."/>
            <person name="Nolan M."/>
            <person name="Ohm R."/>
            <person name="Pangilinan J."/>
            <person name="Park H.-J."/>
            <person name="Ramirez L."/>
            <person name="Alfaro M."/>
            <person name="Sun H."/>
            <person name="Tritt A."/>
            <person name="Yoshinaga Y."/>
            <person name="Zwiers L.-H."/>
            <person name="Turgeon B."/>
            <person name="Goodwin S."/>
            <person name="Spatafora J."/>
            <person name="Crous P."/>
            <person name="Grigoriev I."/>
        </authorList>
    </citation>
    <scope>NUCLEOTIDE SEQUENCE</scope>
    <source>
        <strain evidence="10">CBS 627.86</strain>
    </source>
</reference>